<gene>
    <name evidence="1" type="ORF">VLY81_13005</name>
</gene>
<proteinExistence type="predicted"/>
<keyword evidence="2" id="KW-1185">Reference proteome</keyword>
<dbReference type="Pfam" id="PF06866">
    <property type="entry name" value="DUF1256"/>
    <property type="match status" value="1"/>
</dbReference>
<dbReference type="EMBL" id="CP141614">
    <property type="protein sequence ID" value="WRP14320.1"/>
    <property type="molecule type" value="Genomic_DNA"/>
</dbReference>
<dbReference type="InterPro" id="IPR023430">
    <property type="entry name" value="Pept_HybD-like_dom_sf"/>
</dbReference>
<dbReference type="InterPro" id="IPR009665">
    <property type="entry name" value="YyaC"/>
</dbReference>
<dbReference type="SUPFAM" id="SSF53163">
    <property type="entry name" value="HybD-like"/>
    <property type="match status" value="1"/>
</dbReference>
<sequence length="209" mass="22488">MPWLGTVDSSHWTADFRLARLLEYVYVKTGRRQPVVVVGLGLSLDRPGSVGPTVATELAKVYPYVFGHGGHEVARHNVEATFFRITEEFPQSFVVVVDGTSGESEEDGHVIAWSASVEPDEEFMTARQALGAAAGGGRRGLPSPLDERQVPRTATLGTDIATVPAQVGLIGVVGPVVGPASAHQRRFMATCDAIIDGILRFFYRTGQLL</sequence>
<organism evidence="1 2">
    <name type="scientific">Geochorda subterranea</name>
    <dbReference type="NCBI Taxonomy" id="3109564"/>
    <lineage>
        <taxon>Bacteria</taxon>
        <taxon>Bacillati</taxon>
        <taxon>Bacillota</taxon>
        <taxon>Limnochordia</taxon>
        <taxon>Limnochordales</taxon>
        <taxon>Geochordaceae</taxon>
        <taxon>Geochorda</taxon>
    </lineage>
</organism>
<evidence type="ECO:0000313" key="2">
    <source>
        <dbReference type="Proteomes" id="UP001333102"/>
    </source>
</evidence>
<dbReference type="Proteomes" id="UP001333102">
    <property type="component" value="Chromosome"/>
</dbReference>
<reference evidence="2" key="1">
    <citation type="submission" date="2023-12" db="EMBL/GenBank/DDBJ databases">
        <title>Novel isolates from deep terrestrial aquifers shed light on the physiology and ecology of the class Limnochordia.</title>
        <authorList>
            <person name="Karnachuk O.V."/>
            <person name="Lukina A.P."/>
            <person name="Avakyan M.R."/>
            <person name="Kadnikov V."/>
            <person name="Begmatov S."/>
            <person name="Beletsky A.V."/>
            <person name="Mardanov A.V."/>
            <person name="Ravin N.V."/>
        </authorList>
    </citation>
    <scope>NUCLEOTIDE SEQUENCE [LARGE SCALE GENOMIC DNA]</scope>
    <source>
        <strain evidence="2">LN</strain>
    </source>
</reference>
<dbReference type="RefSeq" id="WP_324668633.1">
    <property type="nucleotide sequence ID" value="NZ_CP141614.1"/>
</dbReference>
<protein>
    <submittedName>
        <fullName evidence="1">DUF1256 domain-containing protein</fullName>
    </submittedName>
</protein>
<accession>A0ABZ1BNB5</accession>
<name>A0ABZ1BNB5_9FIRM</name>
<evidence type="ECO:0000313" key="1">
    <source>
        <dbReference type="EMBL" id="WRP14320.1"/>
    </source>
</evidence>